<gene>
    <name evidence="1" type="ORF">GCM10007387_03100</name>
</gene>
<evidence type="ECO:0000313" key="1">
    <source>
        <dbReference type="EMBL" id="GGY24902.1"/>
    </source>
</evidence>
<organism evidence="1 2">
    <name type="scientific">Pseudoduganella albidiflava</name>
    <dbReference type="NCBI Taxonomy" id="321983"/>
    <lineage>
        <taxon>Bacteria</taxon>
        <taxon>Pseudomonadati</taxon>
        <taxon>Pseudomonadota</taxon>
        <taxon>Betaproteobacteria</taxon>
        <taxon>Burkholderiales</taxon>
        <taxon>Oxalobacteraceae</taxon>
        <taxon>Telluria group</taxon>
        <taxon>Pseudoduganella</taxon>
    </lineage>
</organism>
<dbReference type="Proteomes" id="UP000628442">
    <property type="component" value="Unassembled WGS sequence"/>
</dbReference>
<comment type="caution">
    <text evidence="1">The sequence shown here is derived from an EMBL/GenBank/DDBJ whole genome shotgun (WGS) entry which is preliminary data.</text>
</comment>
<reference evidence="1" key="1">
    <citation type="journal article" date="2014" name="Int. J. Syst. Evol. Microbiol.">
        <title>Complete genome sequence of Corynebacterium casei LMG S-19264T (=DSM 44701T), isolated from a smear-ripened cheese.</title>
        <authorList>
            <consortium name="US DOE Joint Genome Institute (JGI-PGF)"/>
            <person name="Walter F."/>
            <person name="Albersmeier A."/>
            <person name="Kalinowski J."/>
            <person name="Ruckert C."/>
        </authorList>
    </citation>
    <scope>NUCLEOTIDE SEQUENCE</scope>
    <source>
        <strain evidence="1">KCTC 12343</strain>
    </source>
</reference>
<proteinExistence type="predicted"/>
<accession>A0AA88C0P0</accession>
<reference evidence="1" key="2">
    <citation type="submission" date="2022-12" db="EMBL/GenBank/DDBJ databases">
        <authorList>
            <person name="Sun Q."/>
            <person name="Kim S."/>
        </authorList>
    </citation>
    <scope>NUCLEOTIDE SEQUENCE</scope>
    <source>
        <strain evidence="1">KCTC 12343</strain>
    </source>
</reference>
<dbReference type="EMBL" id="BMWV01000001">
    <property type="protein sequence ID" value="GGY24902.1"/>
    <property type="molecule type" value="Genomic_DNA"/>
</dbReference>
<sequence length="50" mass="5423">MSRLPAALVSKVPAAASACSAIVYFAFSEGFHNYLATLWQAVRTVAEHLR</sequence>
<protein>
    <submittedName>
        <fullName evidence="1">Uncharacterized protein</fullName>
    </submittedName>
</protein>
<dbReference type="RefSeq" id="WP_165497801.1">
    <property type="nucleotide sequence ID" value="NZ_BMWV01000001.1"/>
</dbReference>
<dbReference type="AlphaFoldDB" id="A0AA88C0P0"/>
<evidence type="ECO:0000313" key="2">
    <source>
        <dbReference type="Proteomes" id="UP000628442"/>
    </source>
</evidence>
<name>A0AA88C0P0_9BURK</name>